<proteinExistence type="predicted"/>
<dbReference type="KEGG" id="cyz:C3B44_05155"/>
<feature type="domain" description="Prepilin type IV endopeptidase peptidase" evidence="2">
    <location>
        <begin position="2"/>
        <end position="84"/>
    </location>
</feature>
<dbReference type="AlphaFoldDB" id="A0A2U1T7Y1"/>
<dbReference type="Proteomes" id="UP000244989">
    <property type="component" value="Unassembled WGS sequence"/>
</dbReference>
<reference evidence="4" key="1">
    <citation type="submission" date="2018-04" db="EMBL/GenBank/DDBJ databases">
        <authorList>
            <person name="Liu S."/>
            <person name="Wang Z."/>
            <person name="Li J."/>
        </authorList>
    </citation>
    <scope>NUCLEOTIDE SEQUENCE [LARGE SCALE GENOMIC DNA]</scope>
    <source>
        <strain evidence="4">2189</strain>
    </source>
</reference>
<accession>A0A2U1T7Y1</accession>
<evidence type="ECO:0000313" key="4">
    <source>
        <dbReference type="Proteomes" id="UP000244989"/>
    </source>
</evidence>
<keyword evidence="1" id="KW-0812">Transmembrane</keyword>
<keyword evidence="1" id="KW-0472">Membrane</keyword>
<dbReference type="Pfam" id="PF01478">
    <property type="entry name" value="Peptidase_A24"/>
    <property type="match status" value="1"/>
</dbReference>
<dbReference type="InterPro" id="IPR000045">
    <property type="entry name" value="Prepilin_IV_endopep_pep"/>
</dbReference>
<evidence type="ECO:0000259" key="2">
    <source>
        <dbReference type="Pfam" id="PF01478"/>
    </source>
</evidence>
<gene>
    <name evidence="3" type="ORF">DF222_03895</name>
</gene>
<feature type="transmembrane region" description="Helical" evidence="1">
    <location>
        <begin position="59"/>
        <end position="84"/>
    </location>
</feature>
<organism evidence="3 4">
    <name type="scientific">Corynebacterium yudongzhengii</name>
    <dbReference type="NCBI Taxonomy" id="2080740"/>
    <lineage>
        <taxon>Bacteria</taxon>
        <taxon>Bacillati</taxon>
        <taxon>Actinomycetota</taxon>
        <taxon>Actinomycetes</taxon>
        <taxon>Mycobacteriales</taxon>
        <taxon>Corynebacteriaceae</taxon>
        <taxon>Corynebacterium</taxon>
    </lineage>
</organism>
<sequence>MRHRRLPDPLTLPPGVAAIAVSAVLDVEVTATGVVWPALYLLMGLIGGGIGGGDLKLAVPLGILVAAIGGLPAVLTAIVAAGLISTLTAWRSGTTPHGPAMILATAGCAVGFS</sequence>
<dbReference type="GO" id="GO:0016020">
    <property type="term" value="C:membrane"/>
    <property type="evidence" value="ECO:0007669"/>
    <property type="project" value="InterPro"/>
</dbReference>
<name>A0A2U1T7Y1_9CORY</name>
<keyword evidence="4" id="KW-1185">Reference proteome</keyword>
<protein>
    <submittedName>
        <fullName evidence="3">Prepilin peptidase</fullName>
    </submittedName>
</protein>
<keyword evidence="1" id="KW-1133">Transmembrane helix</keyword>
<dbReference type="EMBL" id="QEEZ01000006">
    <property type="protein sequence ID" value="PWC02110.1"/>
    <property type="molecule type" value="Genomic_DNA"/>
</dbReference>
<dbReference type="GO" id="GO:0004190">
    <property type="term" value="F:aspartic-type endopeptidase activity"/>
    <property type="evidence" value="ECO:0007669"/>
    <property type="project" value="InterPro"/>
</dbReference>
<dbReference type="OrthoDB" id="4428077at2"/>
<dbReference type="Gene3D" id="1.20.120.1220">
    <property type="match status" value="1"/>
</dbReference>
<comment type="caution">
    <text evidence="3">The sequence shown here is derived from an EMBL/GenBank/DDBJ whole genome shotgun (WGS) entry which is preliminary data.</text>
</comment>
<evidence type="ECO:0000313" key="3">
    <source>
        <dbReference type="EMBL" id="PWC02110.1"/>
    </source>
</evidence>
<evidence type="ECO:0000256" key="1">
    <source>
        <dbReference type="SAM" id="Phobius"/>
    </source>
</evidence>